<evidence type="ECO:0000313" key="3">
    <source>
        <dbReference type="Proteomes" id="UP000524187"/>
    </source>
</evidence>
<evidence type="ECO:0000256" key="1">
    <source>
        <dbReference type="SAM" id="Phobius"/>
    </source>
</evidence>
<keyword evidence="1" id="KW-0812">Transmembrane</keyword>
<evidence type="ECO:0000313" key="2">
    <source>
        <dbReference type="EMBL" id="NXE48833.1"/>
    </source>
</evidence>
<sequence length="105" mass="11879">SVFPPRLLFFGVFILPILLLVIAFQLLDSFSNWELTASLYFLPTEEKTHIKSTNLLIFNDTGSEIEDFIHALKIQKIVPEIAIEKNITSMPLYNGAIKISLEGKV</sequence>
<keyword evidence="1" id="KW-1133">Transmembrane helix</keyword>
<keyword evidence="1" id="KW-0472">Membrane</keyword>
<comment type="caution">
    <text evidence="2">The sequence shown here is derived from an EMBL/GenBank/DDBJ whole genome shotgun (WGS) entry which is preliminary data.</text>
</comment>
<organism evidence="2 3">
    <name type="scientific">Casuarius casuarius</name>
    <name type="common">Southern cassowary</name>
    <name type="synonym">Struthio casuarius</name>
    <dbReference type="NCBI Taxonomy" id="8787"/>
    <lineage>
        <taxon>Eukaryota</taxon>
        <taxon>Metazoa</taxon>
        <taxon>Chordata</taxon>
        <taxon>Craniata</taxon>
        <taxon>Vertebrata</taxon>
        <taxon>Euteleostomi</taxon>
        <taxon>Archelosauria</taxon>
        <taxon>Archosauria</taxon>
        <taxon>Dinosauria</taxon>
        <taxon>Saurischia</taxon>
        <taxon>Theropoda</taxon>
        <taxon>Coelurosauria</taxon>
        <taxon>Aves</taxon>
        <taxon>Palaeognathae</taxon>
        <taxon>Casuariiformes</taxon>
        <taxon>Casuariidae</taxon>
        <taxon>Casuarius</taxon>
    </lineage>
</organism>
<accession>A0A7K8N708</accession>
<keyword evidence="3" id="KW-1185">Reference proteome</keyword>
<proteinExistence type="predicted"/>
<dbReference type="EMBL" id="VWPT01000042">
    <property type="protein sequence ID" value="NXE48833.1"/>
    <property type="molecule type" value="Genomic_DNA"/>
</dbReference>
<dbReference type="Proteomes" id="UP000524187">
    <property type="component" value="Unassembled WGS sequence"/>
</dbReference>
<protein>
    <submittedName>
        <fullName evidence="2">ABCAA protein</fullName>
    </submittedName>
</protein>
<feature type="non-terminal residue" evidence="2">
    <location>
        <position position="1"/>
    </location>
</feature>
<feature type="transmembrane region" description="Helical" evidence="1">
    <location>
        <begin position="7"/>
        <end position="27"/>
    </location>
</feature>
<gene>
    <name evidence="2" type="primary">Abca10_2</name>
    <name evidence="2" type="ORF">CASCAS_R15384</name>
</gene>
<feature type="non-terminal residue" evidence="2">
    <location>
        <position position="105"/>
    </location>
</feature>
<name>A0A7K8N708_CASCA</name>
<dbReference type="AlphaFoldDB" id="A0A7K8N708"/>
<reference evidence="2 3" key="1">
    <citation type="submission" date="2019-09" db="EMBL/GenBank/DDBJ databases">
        <title>Bird 10,000 Genomes (B10K) Project - Family phase.</title>
        <authorList>
            <person name="Zhang G."/>
        </authorList>
    </citation>
    <scope>NUCLEOTIDE SEQUENCE [LARGE SCALE GENOMIC DNA]</scope>
    <source>
        <strain evidence="2">B10K-LSUMZ-50683</strain>
        <tissue evidence="2">Muscle</tissue>
    </source>
</reference>